<keyword evidence="5" id="KW-1185">Reference proteome</keyword>
<dbReference type="InterPro" id="IPR012462">
    <property type="entry name" value="UFSP1/2_DUB_cat"/>
</dbReference>
<dbReference type="Proteomes" id="UP001161017">
    <property type="component" value="Unassembled WGS sequence"/>
</dbReference>
<feature type="region of interest" description="Disordered" evidence="2">
    <location>
        <begin position="121"/>
        <end position="148"/>
    </location>
</feature>
<evidence type="ECO:0000256" key="2">
    <source>
        <dbReference type="SAM" id="MobiDB-lite"/>
    </source>
</evidence>
<feature type="compositionally biased region" description="Polar residues" evidence="2">
    <location>
        <begin position="55"/>
        <end position="64"/>
    </location>
</feature>
<dbReference type="Gene3D" id="3.90.70.130">
    <property type="match status" value="1"/>
</dbReference>
<feature type="region of interest" description="Disordered" evidence="2">
    <location>
        <begin position="43"/>
        <end position="64"/>
    </location>
</feature>
<evidence type="ECO:0000313" key="4">
    <source>
        <dbReference type="EMBL" id="MDI1492422.1"/>
    </source>
</evidence>
<sequence length="374" mass="41052">MLCLELSDSRTMASKKPCPFCRFEDDDADFLLQHVNLCHPEDPDAPYLAQDGPGHNQNGSHRSEEGTTNWVQCYRCGEICLLGDLEEHLDLHGSEEDSAFDDLDITTEDISLSITIIDDAASSSASSSSSSAAEPAEMSSHYPETPAVRHQRRILPQIPLTFQPTYPGGSSVKPAGSTRDSHLEKGMRLAEAETAKTAIAQVLGRTPQRLGRAELGPFHDEERMPDWLYRMLEKGPKATVENKITRDGRVVRIESVQNETRGLINVFAQLCQQDRGLAKAYLCHPAANAIVKLPREGGFCGHMMISYIQNAQADGFDCFPGKLPTIVKLQDVIEYSWDAGFGSVARLETGGIRGTRKYIGTPEAQALFNCLGIG</sequence>
<organism evidence="4 5">
    <name type="scientific">Ramalina farinacea</name>
    <dbReference type="NCBI Taxonomy" id="258253"/>
    <lineage>
        <taxon>Eukaryota</taxon>
        <taxon>Fungi</taxon>
        <taxon>Dikarya</taxon>
        <taxon>Ascomycota</taxon>
        <taxon>Pezizomycotina</taxon>
        <taxon>Lecanoromycetes</taxon>
        <taxon>OSLEUM clade</taxon>
        <taxon>Lecanoromycetidae</taxon>
        <taxon>Lecanorales</taxon>
        <taxon>Lecanorineae</taxon>
        <taxon>Ramalinaceae</taxon>
        <taxon>Ramalina</taxon>
    </lineage>
</organism>
<feature type="domain" description="UFSP1/2/DUB catalytic" evidence="3">
    <location>
        <begin position="280"/>
        <end position="372"/>
    </location>
</feature>
<dbReference type="EMBL" id="JAPUFD010000019">
    <property type="protein sequence ID" value="MDI1492422.1"/>
    <property type="molecule type" value="Genomic_DNA"/>
</dbReference>
<name>A0AA43U1F4_9LECA</name>
<evidence type="ECO:0000256" key="1">
    <source>
        <dbReference type="ARBA" id="ARBA00022801"/>
    </source>
</evidence>
<reference evidence="4" key="1">
    <citation type="journal article" date="2023" name="Genome Biol. Evol.">
        <title>First Whole Genome Sequence and Flow Cytometry Genome Size Data for the Lichen-Forming Fungus Ramalina farinacea (Ascomycota).</title>
        <authorList>
            <person name="Llewellyn T."/>
            <person name="Mian S."/>
            <person name="Hill R."/>
            <person name="Leitch I.J."/>
            <person name="Gaya E."/>
        </authorList>
    </citation>
    <scope>NUCLEOTIDE SEQUENCE</scope>
    <source>
        <strain evidence="4">LIQ254RAFAR</strain>
    </source>
</reference>
<proteinExistence type="predicted"/>
<feature type="compositionally biased region" description="Low complexity" evidence="2">
    <location>
        <begin position="121"/>
        <end position="140"/>
    </location>
</feature>
<accession>A0AA43U1F4</accession>
<feature type="region of interest" description="Disordered" evidence="2">
    <location>
        <begin position="160"/>
        <end position="186"/>
    </location>
</feature>
<dbReference type="GO" id="GO:0016787">
    <property type="term" value="F:hydrolase activity"/>
    <property type="evidence" value="ECO:0007669"/>
    <property type="project" value="UniProtKB-KW"/>
</dbReference>
<keyword evidence="1" id="KW-0378">Hydrolase</keyword>
<protein>
    <recommendedName>
        <fullName evidence="3">UFSP1/2/DUB catalytic domain-containing protein</fullName>
    </recommendedName>
</protein>
<evidence type="ECO:0000259" key="3">
    <source>
        <dbReference type="Pfam" id="PF07910"/>
    </source>
</evidence>
<dbReference type="Pfam" id="PF07910">
    <property type="entry name" value="Peptidase_C78"/>
    <property type="match status" value="1"/>
</dbReference>
<comment type="caution">
    <text evidence="4">The sequence shown here is derived from an EMBL/GenBank/DDBJ whole genome shotgun (WGS) entry which is preliminary data.</text>
</comment>
<evidence type="ECO:0000313" key="5">
    <source>
        <dbReference type="Proteomes" id="UP001161017"/>
    </source>
</evidence>
<gene>
    <name evidence="4" type="ORF">OHK93_003636</name>
</gene>
<dbReference type="AlphaFoldDB" id="A0AA43U1F4"/>